<dbReference type="PANTHER" id="PTHR43900">
    <property type="entry name" value="GLUTATHIONE S-TRANSFERASE RHO"/>
    <property type="match status" value="1"/>
</dbReference>
<evidence type="ECO:0000313" key="4">
    <source>
        <dbReference type="EMBL" id="PKK60448.1"/>
    </source>
</evidence>
<sequence>MTITIFGDPASPFSLILIYVLKELGLSFENVPTTYEEIKTPEYLATKHPFGKLPFLNDNGFQIYETRAIARYLIKKYQGTKTSTVLIPSDVQKAALVEQFISISYYFPPLFKLLTQLIAVRRQGNEPDLKIVEEAREELGKTLDVYEKLLEADLLHVPLTFYAINSTDEGGLWNKRPNVSRWLKNLNERECWKNIVTEYKLSEHI</sequence>
<dbReference type="Proteomes" id="UP000233469">
    <property type="component" value="Unassembled WGS sequence"/>
</dbReference>
<name>A0A2N1MFM6_9GLOM</name>
<comment type="caution">
    <text evidence="4">The sequence shown here is derived from an EMBL/GenBank/DDBJ whole genome shotgun (WGS) entry which is preliminary data.</text>
</comment>
<dbReference type="VEuPathDB" id="FungiDB:RhiirA1_414100"/>
<proteinExistence type="predicted"/>
<evidence type="ECO:0000256" key="2">
    <source>
        <dbReference type="ARBA" id="ARBA00022679"/>
    </source>
</evidence>
<dbReference type="PANTHER" id="PTHR43900:SF3">
    <property type="entry name" value="GLUTATHIONE S-TRANSFERASE RHO"/>
    <property type="match status" value="1"/>
</dbReference>
<dbReference type="EC" id="2.5.1.18" evidence="1"/>
<feature type="domain" description="GST N-terminal" evidence="3">
    <location>
        <begin position="1"/>
        <end position="81"/>
    </location>
</feature>
<dbReference type="EMBL" id="LLXL01002583">
    <property type="protein sequence ID" value="PKK60448.1"/>
    <property type="molecule type" value="Genomic_DNA"/>
</dbReference>
<evidence type="ECO:0000259" key="3">
    <source>
        <dbReference type="PROSITE" id="PS50404"/>
    </source>
</evidence>
<dbReference type="InterPro" id="IPR036249">
    <property type="entry name" value="Thioredoxin-like_sf"/>
</dbReference>
<accession>A0A2N1MFM6</accession>
<organism evidence="4 5">
    <name type="scientific">Rhizophagus irregularis</name>
    <dbReference type="NCBI Taxonomy" id="588596"/>
    <lineage>
        <taxon>Eukaryota</taxon>
        <taxon>Fungi</taxon>
        <taxon>Fungi incertae sedis</taxon>
        <taxon>Mucoromycota</taxon>
        <taxon>Glomeromycotina</taxon>
        <taxon>Glomeromycetes</taxon>
        <taxon>Glomerales</taxon>
        <taxon>Glomeraceae</taxon>
        <taxon>Rhizophagus</taxon>
    </lineage>
</organism>
<evidence type="ECO:0000313" key="5">
    <source>
        <dbReference type="Proteomes" id="UP000233469"/>
    </source>
</evidence>
<dbReference type="InterPro" id="IPR004045">
    <property type="entry name" value="Glutathione_S-Trfase_N"/>
</dbReference>
<dbReference type="SUPFAM" id="SSF52833">
    <property type="entry name" value="Thioredoxin-like"/>
    <property type="match status" value="1"/>
</dbReference>
<reference evidence="4 5" key="2">
    <citation type="submission" date="2017-10" db="EMBL/GenBank/DDBJ databases">
        <title>Extensive intraspecific genome diversity in a model arbuscular mycorrhizal fungus.</title>
        <authorList>
            <person name="Chen E.C.H."/>
            <person name="Morin E."/>
            <person name="Baudet D."/>
            <person name="Noel J."/>
            <person name="Ndikumana S."/>
            <person name="Charron P."/>
            <person name="St-Onge C."/>
            <person name="Giorgi J."/>
            <person name="Grigoriev I.V."/>
            <person name="Roux C."/>
            <person name="Martin F.M."/>
            <person name="Corradi N."/>
        </authorList>
    </citation>
    <scope>NUCLEOTIDE SEQUENCE [LARGE SCALE GENOMIC DNA]</scope>
    <source>
        <strain evidence="4 5">C2</strain>
    </source>
</reference>
<dbReference type="GO" id="GO:0005737">
    <property type="term" value="C:cytoplasm"/>
    <property type="evidence" value="ECO:0007669"/>
    <property type="project" value="TreeGrafter"/>
</dbReference>
<keyword evidence="2" id="KW-0808">Transferase</keyword>
<dbReference type="GO" id="GO:0006749">
    <property type="term" value="P:glutathione metabolic process"/>
    <property type="evidence" value="ECO:0007669"/>
    <property type="project" value="TreeGrafter"/>
</dbReference>
<dbReference type="GO" id="GO:0043295">
    <property type="term" value="F:glutathione binding"/>
    <property type="evidence" value="ECO:0007669"/>
    <property type="project" value="TreeGrafter"/>
</dbReference>
<gene>
    <name evidence="4" type="ORF">RhiirC2_761804</name>
</gene>
<dbReference type="Gene3D" id="1.20.1050.10">
    <property type="match status" value="1"/>
</dbReference>
<dbReference type="PROSITE" id="PS50404">
    <property type="entry name" value="GST_NTER"/>
    <property type="match status" value="1"/>
</dbReference>
<reference evidence="4 5" key="1">
    <citation type="submission" date="2016-04" db="EMBL/GenBank/DDBJ databases">
        <title>Genome analyses suggest a sexual origin of heterokaryosis in a supposedly ancient asexual fungus.</title>
        <authorList>
            <person name="Ropars J."/>
            <person name="Sedzielewska K."/>
            <person name="Noel J."/>
            <person name="Charron P."/>
            <person name="Farinelli L."/>
            <person name="Marton T."/>
            <person name="Kruger M."/>
            <person name="Pelin A."/>
            <person name="Brachmann A."/>
            <person name="Corradi N."/>
        </authorList>
    </citation>
    <scope>NUCLEOTIDE SEQUENCE [LARGE SCALE GENOMIC DNA]</scope>
    <source>
        <strain evidence="4 5">C2</strain>
    </source>
</reference>
<dbReference type="Gene3D" id="3.40.30.10">
    <property type="entry name" value="Glutaredoxin"/>
    <property type="match status" value="1"/>
</dbReference>
<dbReference type="SFLD" id="SFLDS00019">
    <property type="entry name" value="Glutathione_Transferase_(cytos"/>
    <property type="match status" value="1"/>
</dbReference>
<dbReference type="InterPro" id="IPR036282">
    <property type="entry name" value="Glutathione-S-Trfase_C_sf"/>
</dbReference>
<protein>
    <recommendedName>
        <fullName evidence="1">glutathione transferase</fullName>
        <ecNumber evidence="1">2.5.1.18</ecNumber>
    </recommendedName>
</protein>
<dbReference type="VEuPathDB" id="FungiDB:FUN_016543"/>
<dbReference type="InterPro" id="IPR040079">
    <property type="entry name" value="Glutathione_S-Trfase"/>
</dbReference>
<dbReference type="Pfam" id="PF13417">
    <property type="entry name" value="GST_N_3"/>
    <property type="match status" value="1"/>
</dbReference>
<dbReference type="AlphaFoldDB" id="A0A2N1MFM6"/>
<dbReference type="GO" id="GO:0004364">
    <property type="term" value="F:glutathione transferase activity"/>
    <property type="evidence" value="ECO:0007669"/>
    <property type="project" value="UniProtKB-EC"/>
</dbReference>
<dbReference type="SUPFAM" id="SSF47616">
    <property type="entry name" value="GST C-terminal domain-like"/>
    <property type="match status" value="1"/>
</dbReference>
<evidence type="ECO:0000256" key="1">
    <source>
        <dbReference type="ARBA" id="ARBA00012452"/>
    </source>
</evidence>